<keyword evidence="2" id="KW-1185">Reference proteome</keyword>
<evidence type="ECO:0000313" key="2">
    <source>
        <dbReference type="Proteomes" id="UP000324222"/>
    </source>
</evidence>
<gene>
    <name evidence="1" type="ORF">E2C01_082136</name>
</gene>
<reference evidence="1 2" key="1">
    <citation type="submission" date="2019-05" db="EMBL/GenBank/DDBJ databases">
        <title>Another draft genome of Portunus trituberculatus and its Hox gene families provides insights of decapod evolution.</title>
        <authorList>
            <person name="Jeong J.-H."/>
            <person name="Song I."/>
            <person name="Kim S."/>
            <person name="Choi T."/>
            <person name="Kim D."/>
            <person name="Ryu S."/>
            <person name="Kim W."/>
        </authorList>
    </citation>
    <scope>NUCLEOTIDE SEQUENCE [LARGE SCALE GENOMIC DNA]</scope>
    <source>
        <tissue evidence="1">Muscle</tissue>
    </source>
</reference>
<comment type="caution">
    <text evidence="1">The sequence shown here is derived from an EMBL/GenBank/DDBJ whole genome shotgun (WGS) entry which is preliminary data.</text>
</comment>
<dbReference type="EMBL" id="VSRR010074010">
    <property type="protein sequence ID" value="MPC87278.1"/>
    <property type="molecule type" value="Genomic_DNA"/>
</dbReference>
<proteinExistence type="predicted"/>
<sequence length="10" mass="1195">MQRHHLISSS</sequence>
<evidence type="ECO:0000313" key="1">
    <source>
        <dbReference type="EMBL" id="MPC87278.1"/>
    </source>
</evidence>
<protein>
    <submittedName>
        <fullName evidence="1">Uncharacterized protein</fullName>
    </submittedName>
</protein>
<name>A0A5B7J2Y1_PORTR</name>
<accession>A0A5B7J2Y1</accession>
<organism evidence="1 2">
    <name type="scientific">Portunus trituberculatus</name>
    <name type="common">Swimming crab</name>
    <name type="synonym">Neptunus trituberculatus</name>
    <dbReference type="NCBI Taxonomy" id="210409"/>
    <lineage>
        <taxon>Eukaryota</taxon>
        <taxon>Metazoa</taxon>
        <taxon>Ecdysozoa</taxon>
        <taxon>Arthropoda</taxon>
        <taxon>Crustacea</taxon>
        <taxon>Multicrustacea</taxon>
        <taxon>Malacostraca</taxon>
        <taxon>Eumalacostraca</taxon>
        <taxon>Eucarida</taxon>
        <taxon>Decapoda</taxon>
        <taxon>Pleocyemata</taxon>
        <taxon>Brachyura</taxon>
        <taxon>Eubrachyura</taxon>
        <taxon>Portunoidea</taxon>
        <taxon>Portunidae</taxon>
        <taxon>Portuninae</taxon>
        <taxon>Portunus</taxon>
    </lineage>
</organism>
<dbReference type="Proteomes" id="UP000324222">
    <property type="component" value="Unassembled WGS sequence"/>
</dbReference>